<evidence type="ECO:0000313" key="4">
    <source>
        <dbReference type="Proteomes" id="UP000257109"/>
    </source>
</evidence>
<dbReference type="InterPro" id="IPR005162">
    <property type="entry name" value="Retrotrans_gag_dom"/>
</dbReference>
<gene>
    <name evidence="3" type="ORF">CR513_26910</name>
</gene>
<reference evidence="3" key="1">
    <citation type="submission" date="2018-05" db="EMBL/GenBank/DDBJ databases">
        <title>Draft genome of Mucuna pruriens seed.</title>
        <authorList>
            <person name="Nnadi N.E."/>
            <person name="Vos R."/>
            <person name="Hasami M.H."/>
            <person name="Devisetty U.K."/>
            <person name="Aguiy J.C."/>
        </authorList>
    </citation>
    <scope>NUCLEOTIDE SEQUENCE [LARGE SCALE GENOMIC DNA]</scope>
    <source>
        <strain evidence="3">JCA_2017</strain>
    </source>
</reference>
<feature type="compositionally biased region" description="Basic and acidic residues" evidence="1">
    <location>
        <begin position="289"/>
        <end position="298"/>
    </location>
</feature>
<dbReference type="Pfam" id="PF03732">
    <property type="entry name" value="Retrotrans_gag"/>
    <property type="match status" value="1"/>
</dbReference>
<dbReference type="OrthoDB" id="1689420at2759"/>
<dbReference type="PANTHER" id="PTHR33223:SF3">
    <property type="match status" value="1"/>
</dbReference>
<dbReference type="PANTHER" id="PTHR33223">
    <property type="entry name" value="CCHC-TYPE DOMAIN-CONTAINING PROTEIN"/>
    <property type="match status" value="1"/>
</dbReference>
<protein>
    <recommendedName>
        <fullName evidence="2">Retrotransposon gag domain-containing protein</fullName>
    </recommendedName>
</protein>
<dbReference type="EMBL" id="QJKJ01005192">
    <property type="protein sequence ID" value="RDX91148.1"/>
    <property type="molecule type" value="Genomic_DNA"/>
</dbReference>
<name>A0A371GKS6_MUCPR</name>
<keyword evidence="4" id="KW-1185">Reference proteome</keyword>
<feature type="domain" description="Retrotransposon gag" evidence="2">
    <location>
        <begin position="1"/>
        <end position="65"/>
    </location>
</feature>
<proteinExistence type="predicted"/>
<feature type="region of interest" description="Disordered" evidence="1">
    <location>
        <begin position="287"/>
        <end position="338"/>
    </location>
</feature>
<dbReference type="Proteomes" id="UP000257109">
    <property type="component" value="Unassembled WGS sequence"/>
</dbReference>
<evidence type="ECO:0000256" key="1">
    <source>
        <dbReference type="SAM" id="MobiDB-lite"/>
    </source>
</evidence>
<dbReference type="AlphaFoldDB" id="A0A371GKS6"/>
<comment type="caution">
    <text evidence="3">The sequence shown here is derived from an EMBL/GenBank/DDBJ whole genome shotgun (WGS) entry which is preliminary data.</text>
</comment>
<accession>A0A371GKS6</accession>
<sequence length="360" mass="41367">MKRMFLEKFFPAFRTATIRKEIYGIKEHSDETLHEYWERFNKLCATCPHHQISEQLLIQYFCKGLMIMDRSMIDTTSGGALMDKTRVVVRHLISNMASNMQQFKTRGTIAPIMVNEIGMIDNPRLENQLTELTSLVRQLVIGQHQPITIVKACGICTSVENPTEMCPTLQETKSNYPKSVATNTGSSRMQTGCLRANNSNGHHIGRIQIKGHMQLKHLVQTRACFKAKAAINNRIQDTRCHRSNNNSNKKCHHQCHCSKSQDASGPASQLYKSVTVGRVWEPPLVNNSESKKECEHRNYKQHHSRNQDPPALSQSRMPTHKHHNRLDRWTPSTRKPESDEELLKMFRKLEINIPHLDAIK</sequence>
<feature type="non-terminal residue" evidence="3">
    <location>
        <position position="1"/>
    </location>
</feature>
<evidence type="ECO:0000259" key="2">
    <source>
        <dbReference type="Pfam" id="PF03732"/>
    </source>
</evidence>
<organism evidence="3 4">
    <name type="scientific">Mucuna pruriens</name>
    <name type="common">Velvet bean</name>
    <name type="synonym">Dolichos pruriens</name>
    <dbReference type="NCBI Taxonomy" id="157652"/>
    <lineage>
        <taxon>Eukaryota</taxon>
        <taxon>Viridiplantae</taxon>
        <taxon>Streptophyta</taxon>
        <taxon>Embryophyta</taxon>
        <taxon>Tracheophyta</taxon>
        <taxon>Spermatophyta</taxon>
        <taxon>Magnoliopsida</taxon>
        <taxon>eudicotyledons</taxon>
        <taxon>Gunneridae</taxon>
        <taxon>Pentapetalae</taxon>
        <taxon>rosids</taxon>
        <taxon>fabids</taxon>
        <taxon>Fabales</taxon>
        <taxon>Fabaceae</taxon>
        <taxon>Papilionoideae</taxon>
        <taxon>50 kb inversion clade</taxon>
        <taxon>NPAAA clade</taxon>
        <taxon>indigoferoid/millettioid clade</taxon>
        <taxon>Phaseoleae</taxon>
        <taxon>Mucuna</taxon>
    </lineage>
</organism>
<evidence type="ECO:0000313" key="3">
    <source>
        <dbReference type="EMBL" id="RDX91148.1"/>
    </source>
</evidence>